<name>A0ABR4A044_9LECA</name>
<reference evidence="2 3" key="1">
    <citation type="submission" date="2024-09" db="EMBL/GenBank/DDBJ databases">
        <title>Rethinking Asexuality: The Enigmatic Case of Functional Sexual Genes in Lepraria (Stereocaulaceae).</title>
        <authorList>
            <person name="Doellman M."/>
            <person name="Sun Y."/>
            <person name="Barcenas-Pena A."/>
            <person name="Lumbsch H.T."/>
            <person name="Grewe F."/>
        </authorList>
    </citation>
    <scope>NUCLEOTIDE SEQUENCE [LARGE SCALE GENOMIC DNA]</scope>
    <source>
        <strain evidence="2 3">Mercado 3170</strain>
    </source>
</reference>
<dbReference type="EMBL" id="JBEFKJ010000029">
    <property type="protein sequence ID" value="KAL2038859.1"/>
    <property type="molecule type" value="Genomic_DNA"/>
</dbReference>
<evidence type="ECO:0000256" key="1">
    <source>
        <dbReference type="SAM" id="MobiDB-lite"/>
    </source>
</evidence>
<comment type="caution">
    <text evidence="2">The sequence shown here is derived from an EMBL/GenBank/DDBJ whole genome shotgun (WGS) entry which is preliminary data.</text>
</comment>
<organism evidence="2 3">
    <name type="scientific">Stereocaulon virgatum</name>
    <dbReference type="NCBI Taxonomy" id="373712"/>
    <lineage>
        <taxon>Eukaryota</taxon>
        <taxon>Fungi</taxon>
        <taxon>Dikarya</taxon>
        <taxon>Ascomycota</taxon>
        <taxon>Pezizomycotina</taxon>
        <taxon>Lecanoromycetes</taxon>
        <taxon>OSLEUM clade</taxon>
        <taxon>Lecanoromycetidae</taxon>
        <taxon>Lecanorales</taxon>
        <taxon>Lecanorineae</taxon>
        <taxon>Stereocaulaceae</taxon>
        <taxon>Stereocaulon</taxon>
    </lineage>
</organism>
<protein>
    <submittedName>
        <fullName evidence="2">Uncharacterized protein</fullName>
    </submittedName>
</protein>
<accession>A0ABR4A044</accession>
<proteinExistence type="predicted"/>
<dbReference type="Proteomes" id="UP001590950">
    <property type="component" value="Unassembled WGS sequence"/>
</dbReference>
<evidence type="ECO:0000313" key="2">
    <source>
        <dbReference type="EMBL" id="KAL2038859.1"/>
    </source>
</evidence>
<sequence>MASSRHNKGLAQVPGATVNPLEQRLRRTTVSPTRLTAQVLSKTTQSPANDLCTVESLAEQKWASRTASPTRHAEASQGPTLNIQDVPTRTALHIEALHASARNRAGPWLDTSNRSHTLRCRQYAAQQSPRAGGYRARA</sequence>
<feature type="region of interest" description="Disordered" evidence="1">
    <location>
        <begin position="1"/>
        <end position="20"/>
    </location>
</feature>
<evidence type="ECO:0000313" key="3">
    <source>
        <dbReference type="Proteomes" id="UP001590950"/>
    </source>
</evidence>
<keyword evidence="3" id="KW-1185">Reference proteome</keyword>
<gene>
    <name evidence="2" type="ORF">N7G274_008381</name>
</gene>
<feature type="region of interest" description="Disordered" evidence="1">
    <location>
        <begin position="63"/>
        <end position="85"/>
    </location>
</feature>